<feature type="compositionally biased region" description="Basic residues" evidence="11">
    <location>
        <begin position="1"/>
        <end position="10"/>
    </location>
</feature>
<keyword evidence="4" id="KW-0547">Nucleotide-binding</keyword>
<evidence type="ECO:0000256" key="6">
    <source>
        <dbReference type="ARBA" id="ARBA00022840"/>
    </source>
</evidence>
<dbReference type="PANTHER" id="PTHR12858:SF2">
    <property type="entry name" value="RIBOSOME BIOGENESIS PROTEIN BMS1 HOMOLOG"/>
    <property type="match status" value="1"/>
</dbReference>
<dbReference type="EMBL" id="KQ086491">
    <property type="protein sequence ID" value="KLO04593.1"/>
    <property type="molecule type" value="Genomic_DNA"/>
</dbReference>
<evidence type="ECO:0000313" key="14">
    <source>
        <dbReference type="Proteomes" id="UP000053477"/>
    </source>
</evidence>
<keyword evidence="8" id="KW-0539">Nucleus</keyword>
<dbReference type="InterPro" id="IPR037875">
    <property type="entry name" value="Bms1_N"/>
</dbReference>
<organism evidence="13 14">
    <name type="scientific">Schizopora paradoxa</name>
    <dbReference type="NCBI Taxonomy" id="27342"/>
    <lineage>
        <taxon>Eukaryota</taxon>
        <taxon>Fungi</taxon>
        <taxon>Dikarya</taxon>
        <taxon>Basidiomycota</taxon>
        <taxon>Agaricomycotina</taxon>
        <taxon>Agaricomycetes</taxon>
        <taxon>Hymenochaetales</taxon>
        <taxon>Schizoporaceae</taxon>
        <taxon>Schizopora</taxon>
    </lineage>
</organism>
<dbReference type="GO" id="GO:0000462">
    <property type="term" value="P:maturation of SSU-rRNA from tricistronic rRNA transcript (SSU-rRNA, 5.8S rRNA, LSU-rRNA)"/>
    <property type="evidence" value="ECO:0007669"/>
    <property type="project" value="TreeGrafter"/>
</dbReference>
<evidence type="ECO:0000256" key="2">
    <source>
        <dbReference type="ARBA" id="ARBA00022517"/>
    </source>
</evidence>
<feature type="compositionally biased region" description="Acidic residues" evidence="11">
    <location>
        <begin position="521"/>
        <end position="541"/>
    </location>
</feature>
<keyword evidence="14" id="KW-1185">Reference proteome</keyword>
<keyword evidence="7" id="KW-0342">GTP-binding</keyword>
<keyword evidence="5" id="KW-0378">Hydrolase</keyword>
<reference evidence="13 14" key="1">
    <citation type="submission" date="2015-04" db="EMBL/GenBank/DDBJ databases">
        <title>Complete genome sequence of Schizopora paradoxa KUC8140, a cosmopolitan wood degrader in East Asia.</title>
        <authorList>
            <consortium name="DOE Joint Genome Institute"/>
            <person name="Min B."/>
            <person name="Park H."/>
            <person name="Jang Y."/>
            <person name="Kim J.-J."/>
            <person name="Kim K.H."/>
            <person name="Pangilinan J."/>
            <person name="Lipzen A."/>
            <person name="Riley R."/>
            <person name="Grigoriev I.V."/>
            <person name="Spatafora J.W."/>
            <person name="Choi I.-G."/>
        </authorList>
    </citation>
    <scope>NUCLEOTIDE SEQUENCE [LARGE SCALE GENOMIC DNA]</scope>
    <source>
        <strain evidence="13 14">KUC8140</strain>
    </source>
</reference>
<dbReference type="GO" id="GO:0005525">
    <property type="term" value="F:GTP binding"/>
    <property type="evidence" value="ECO:0007669"/>
    <property type="project" value="UniProtKB-KW"/>
</dbReference>
<feature type="compositionally biased region" description="Polar residues" evidence="11">
    <location>
        <begin position="482"/>
        <end position="491"/>
    </location>
</feature>
<dbReference type="Pfam" id="PF04950">
    <property type="entry name" value="RIBIOP_C"/>
    <property type="match status" value="1"/>
</dbReference>
<dbReference type="GO" id="GO:0034511">
    <property type="term" value="F:U3 snoRNA binding"/>
    <property type="evidence" value="ECO:0007669"/>
    <property type="project" value="TreeGrafter"/>
</dbReference>
<dbReference type="Gene3D" id="3.40.50.300">
    <property type="entry name" value="P-loop containing nucleotide triphosphate hydrolases"/>
    <property type="match status" value="1"/>
</dbReference>
<evidence type="ECO:0000256" key="11">
    <source>
        <dbReference type="SAM" id="MobiDB-lite"/>
    </source>
</evidence>
<evidence type="ECO:0000256" key="8">
    <source>
        <dbReference type="ARBA" id="ARBA00023242"/>
    </source>
</evidence>
<feature type="compositionally biased region" description="Basic and acidic residues" evidence="11">
    <location>
        <begin position="1094"/>
        <end position="1107"/>
    </location>
</feature>
<feature type="compositionally biased region" description="Basic and acidic residues" evidence="11">
    <location>
        <begin position="1115"/>
        <end position="1133"/>
    </location>
</feature>
<feature type="compositionally biased region" description="Basic and acidic residues" evidence="11">
    <location>
        <begin position="19"/>
        <end position="32"/>
    </location>
</feature>
<dbReference type="SMART" id="SM01362">
    <property type="entry name" value="DUF663"/>
    <property type="match status" value="1"/>
</dbReference>
<dbReference type="PANTHER" id="PTHR12858">
    <property type="entry name" value="RIBOSOME BIOGENESIS PROTEIN"/>
    <property type="match status" value="1"/>
</dbReference>
<dbReference type="GO" id="GO:0005524">
    <property type="term" value="F:ATP binding"/>
    <property type="evidence" value="ECO:0007669"/>
    <property type="project" value="UniProtKB-KW"/>
</dbReference>
<feature type="region of interest" description="Disordered" evidence="11">
    <location>
        <begin position="399"/>
        <end position="547"/>
    </location>
</feature>
<feature type="domain" description="Bms1-type G" evidence="12">
    <location>
        <begin position="72"/>
        <end position="237"/>
    </location>
</feature>
<dbReference type="Proteomes" id="UP000053477">
    <property type="component" value="Unassembled WGS sequence"/>
</dbReference>
<dbReference type="Pfam" id="PF22298">
    <property type="entry name" value="Tsr1_G-like"/>
    <property type="match status" value="1"/>
</dbReference>
<dbReference type="InterPro" id="IPR030387">
    <property type="entry name" value="G_Bms1/Tsr1_dom"/>
</dbReference>
<dbReference type="GO" id="GO:0000479">
    <property type="term" value="P:endonucleolytic cleavage of tricistronic rRNA transcript (SSU-rRNA, 5.8S rRNA, LSU-rRNA)"/>
    <property type="evidence" value="ECO:0007669"/>
    <property type="project" value="TreeGrafter"/>
</dbReference>
<name>A0A0H2R533_9AGAM</name>
<dbReference type="CDD" id="cd01882">
    <property type="entry name" value="BMS1"/>
    <property type="match status" value="1"/>
</dbReference>
<dbReference type="FunFam" id="3.40.50.300:FF:000105">
    <property type="entry name" value="BMS1 ribosome biogenesis factor"/>
    <property type="match status" value="1"/>
</dbReference>
<dbReference type="PROSITE" id="PS51714">
    <property type="entry name" value="G_BMS1"/>
    <property type="match status" value="1"/>
</dbReference>
<accession>A0A0H2R533</accession>
<comment type="subcellular location">
    <subcellularLocation>
        <location evidence="1">Nucleus</location>
        <location evidence="1">Nucleolus</location>
    </subcellularLocation>
</comment>
<dbReference type="SUPFAM" id="SSF52540">
    <property type="entry name" value="P-loop containing nucleoside triphosphate hydrolases"/>
    <property type="match status" value="1"/>
</dbReference>
<dbReference type="InParanoid" id="A0A0H2R533"/>
<dbReference type="InterPro" id="IPR012948">
    <property type="entry name" value="AARP2CN"/>
</dbReference>
<feature type="compositionally biased region" description="Basic and acidic residues" evidence="11">
    <location>
        <begin position="42"/>
        <end position="58"/>
    </location>
</feature>
<dbReference type="SMART" id="SM00785">
    <property type="entry name" value="AARP2CN"/>
    <property type="match status" value="1"/>
</dbReference>
<dbReference type="InterPro" id="IPR007034">
    <property type="entry name" value="BMS1_TSR1_C"/>
</dbReference>
<feature type="region of interest" description="Disordered" evidence="11">
    <location>
        <begin position="1094"/>
        <end position="1159"/>
    </location>
</feature>
<feature type="region of interest" description="Disordered" evidence="11">
    <location>
        <begin position="579"/>
        <end position="634"/>
    </location>
</feature>
<feature type="region of interest" description="Disordered" evidence="11">
    <location>
        <begin position="1"/>
        <end position="60"/>
    </location>
</feature>
<gene>
    <name evidence="13" type="ORF">SCHPADRAFT_1003258</name>
</gene>
<dbReference type="OrthoDB" id="10260897at2759"/>
<evidence type="ECO:0000256" key="10">
    <source>
        <dbReference type="ARBA" id="ARBA00061391"/>
    </source>
</evidence>
<dbReference type="GO" id="GO:0005654">
    <property type="term" value="C:nucleoplasm"/>
    <property type="evidence" value="ECO:0007669"/>
    <property type="project" value="UniProtKB-ARBA"/>
</dbReference>
<protein>
    <submittedName>
        <fullName evidence="13">GTP binding protein</fullName>
    </submittedName>
</protein>
<dbReference type="InterPro" id="IPR039761">
    <property type="entry name" value="Bms1/Tsr1"/>
</dbReference>
<keyword evidence="2" id="KW-0690">Ribosome biogenesis</keyword>
<dbReference type="GO" id="GO:0032040">
    <property type="term" value="C:small-subunit processome"/>
    <property type="evidence" value="ECO:0007669"/>
    <property type="project" value="UniProtKB-ARBA"/>
</dbReference>
<feature type="compositionally biased region" description="Basic and acidic residues" evidence="11">
    <location>
        <begin position="1142"/>
        <end position="1151"/>
    </location>
</feature>
<evidence type="ECO:0000256" key="5">
    <source>
        <dbReference type="ARBA" id="ARBA00022801"/>
    </source>
</evidence>
<feature type="compositionally biased region" description="Acidic residues" evidence="11">
    <location>
        <begin position="498"/>
        <end position="512"/>
    </location>
</feature>
<dbReference type="FunCoup" id="A0A0H2R533">
    <property type="interactions" value="1014"/>
</dbReference>
<dbReference type="AlphaFoldDB" id="A0A0H2R533"/>
<feature type="region of interest" description="Disordered" evidence="11">
    <location>
        <begin position="650"/>
        <end position="670"/>
    </location>
</feature>
<keyword evidence="3" id="KW-0597">Phosphoprotein</keyword>
<dbReference type="GO" id="GO:0003924">
    <property type="term" value="F:GTPase activity"/>
    <property type="evidence" value="ECO:0007669"/>
    <property type="project" value="TreeGrafter"/>
</dbReference>
<keyword evidence="6" id="KW-0067">ATP-binding</keyword>
<feature type="compositionally biased region" description="Acidic residues" evidence="11">
    <location>
        <begin position="410"/>
        <end position="459"/>
    </location>
</feature>
<dbReference type="STRING" id="27342.A0A0H2R533"/>
<comment type="similarity">
    <text evidence="10">Belongs to the TRAFAC class translation factor GTPase superfamily. Bms1-like GTPase family. BMS1 subfamily.</text>
</comment>
<evidence type="ECO:0000256" key="3">
    <source>
        <dbReference type="ARBA" id="ARBA00022553"/>
    </source>
</evidence>
<evidence type="ECO:0000259" key="12">
    <source>
        <dbReference type="PROSITE" id="PS51714"/>
    </source>
</evidence>
<comment type="catalytic activity">
    <reaction evidence="9">
        <text>GTP + H2O = GDP + phosphate + H(+)</text>
        <dbReference type="Rhea" id="RHEA:19669"/>
        <dbReference type="ChEBI" id="CHEBI:15377"/>
        <dbReference type="ChEBI" id="CHEBI:15378"/>
        <dbReference type="ChEBI" id="CHEBI:37565"/>
        <dbReference type="ChEBI" id="CHEBI:43474"/>
        <dbReference type="ChEBI" id="CHEBI:58189"/>
    </reaction>
    <physiologicalReaction direction="left-to-right" evidence="9">
        <dbReference type="Rhea" id="RHEA:19670"/>
    </physiologicalReaction>
</comment>
<feature type="compositionally biased region" description="Acidic residues" evidence="11">
    <location>
        <begin position="659"/>
        <end position="670"/>
    </location>
</feature>
<feature type="compositionally biased region" description="Basic and acidic residues" evidence="11">
    <location>
        <begin position="620"/>
        <end position="633"/>
    </location>
</feature>
<dbReference type="Pfam" id="PF08142">
    <property type="entry name" value="AARP2CN"/>
    <property type="match status" value="1"/>
</dbReference>
<proteinExistence type="inferred from homology"/>
<evidence type="ECO:0000256" key="9">
    <source>
        <dbReference type="ARBA" id="ARBA00049117"/>
    </source>
</evidence>
<dbReference type="InterPro" id="IPR027417">
    <property type="entry name" value="P-loop_NTPase"/>
</dbReference>
<dbReference type="GO" id="GO:0030686">
    <property type="term" value="C:90S preribosome"/>
    <property type="evidence" value="ECO:0007669"/>
    <property type="project" value="TreeGrafter"/>
</dbReference>
<evidence type="ECO:0000313" key="13">
    <source>
        <dbReference type="EMBL" id="KLO04593.1"/>
    </source>
</evidence>
<evidence type="ECO:0000256" key="1">
    <source>
        <dbReference type="ARBA" id="ARBA00004604"/>
    </source>
</evidence>
<sequence length="1159" mass="130087">MDDRPHKAHRAAQSGGKAVKKDKGKEKQKGNNEKAFAPKSGRKAERQGRRNAERDQTRLHVPLVNRTPDEFPPPIIVAVVGPSGVGKSTLVKSLVRRYTKQTLNEIKGPVTVVSGKKRRLTFIECNNDLNSMIDIGKVADLVLLMIDGSFGFEMEQFEFLNILQSHGFPKVIGVLTHLDLIRKQATLRATKKTLKKRFWTEIYQGAKLFYLSGVLNGRYPDNEIQNLSRFISVMKFRPLVFRNTHPYMLVDRFEDLTPREEIRTSKGSCDRTVTVYGYLCGTNLRNGMKIHIPGVNDLSVKSISKLGDPCPLPNTESEKRRKLSEKKKLLVHAPMSDVGGVIYDKDAVYVNVPGNFTKGNDGAAHGEGEEMVIRLQDAEDTLDQAVARSQIRLFGSSSKELRVAGPSTLAEDEEEDEDDILDDDDEDEEGADEDDDVSELGDEEDESEDDEDEADDMDNDDRLPSSSASLGGGRTIKRQRQRGTPSASSLGQAGVDFADSDSDLGGDDDDDDGGRWARDMDGEDNADIPSDDDDAQSEDEQSMPRWKANLASKAASAFDSHVGRKRRKNWVSLIYSSPLTPTQIVSGADSARDGDDDDASDDELFKIKRPATLDSDEQWDMSKDAPDDVKSDRWEDEEFLDSFRRLFITGGSSSGQQLEDGDESAAEGDFEDLEAADGDVEAGGADEMDAGSGDAATALAAKKEALKRKFDEQYDDPETSKVDFYDEKKEEMAQQLQLNKAELEGVDEETRALVEGYRPGSYVRIELESVPCELVENFDPTYPIIVGGLLPSEERFGLVQVRIKRHRWFGKPLKTNDPLVISMGWRRFQTVPIYSLDDHSIRMRMLKYTPEHMHCYATFYGPVSVPNTGFCAFNNISDATKGFRITATGVVLDIDRSTSIVKKIKLTGVPMKVFKNTAFVKDMFNSALEVAKFEGANIRTVSGIRGQVKKALAKPDGAFRATFEDKVLMSDIIFLRAWYSIQPRKFYNPVTSLLLSDKGSWSGMRLTGQVRRDEGLKTPLNSNSAYRKVERPGRRFNPLKIPKKLQAALPYSSKPKLMKAQHRQTYAQKRAVILEPEEKKAVALLQQIRALRKDQVARRKDKQEERRSAHRKKVAKEEEKRMDKKKEERKEYMRAAGLKTKRAAEREEGRTSKRRKTQS</sequence>
<evidence type="ECO:0000256" key="7">
    <source>
        <dbReference type="ARBA" id="ARBA00023134"/>
    </source>
</evidence>
<evidence type="ECO:0000256" key="4">
    <source>
        <dbReference type="ARBA" id="ARBA00022741"/>
    </source>
</evidence>